<evidence type="ECO:0000313" key="3">
    <source>
        <dbReference type="EMBL" id="MFC7614416.1"/>
    </source>
</evidence>
<protein>
    <submittedName>
        <fullName evidence="3">DUF3558 family protein</fullName>
    </submittedName>
</protein>
<feature type="region of interest" description="Disordered" evidence="1">
    <location>
        <begin position="24"/>
        <end position="52"/>
    </location>
</feature>
<dbReference type="PROSITE" id="PS51257">
    <property type="entry name" value="PROKAR_LIPOPROTEIN"/>
    <property type="match status" value="1"/>
</dbReference>
<sequence>MRTTIAIVLLAALTACSTRVAGEPRAAAPVDPPAAPTATPSEAAGPAEQHGNAATNKVCQLVTAEEVERLTGYAVWQVHGLEPGFRGDLTCVWRLTAVDYGAPAFSIAWDETEPSAPEQAEYFRTLIENGDRDEVQGFGDVATTDGTYINIISGDDVIAFNYRVHQVASRADADVHLALLRLAYPRMNLT</sequence>
<name>A0ABW2TLM5_9PSEU</name>
<proteinExistence type="predicted"/>
<keyword evidence="2" id="KW-0732">Signal</keyword>
<dbReference type="Pfam" id="PF12079">
    <property type="entry name" value="DUF3558"/>
    <property type="match status" value="1"/>
</dbReference>
<feature type="chain" id="PRO_5045299803" evidence="2">
    <location>
        <begin position="22"/>
        <end position="190"/>
    </location>
</feature>
<comment type="caution">
    <text evidence="3">The sequence shown here is derived from an EMBL/GenBank/DDBJ whole genome shotgun (WGS) entry which is preliminary data.</text>
</comment>
<dbReference type="EMBL" id="JBHTEY010000004">
    <property type="protein sequence ID" value="MFC7614416.1"/>
    <property type="molecule type" value="Genomic_DNA"/>
</dbReference>
<organism evidence="3 4">
    <name type="scientific">Actinokineospora soli</name>
    <dbReference type="NCBI Taxonomy" id="1048753"/>
    <lineage>
        <taxon>Bacteria</taxon>
        <taxon>Bacillati</taxon>
        <taxon>Actinomycetota</taxon>
        <taxon>Actinomycetes</taxon>
        <taxon>Pseudonocardiales</taxon>
        <taxon>Pseudonocardiaceae</taxon>
        <taxon>Actinokineospora</taxon>
    </lineage>
</organism>
<dbReference type="InterPro" id="IPR024520">
    <property type="entry name" value="DUF3558"/>
</dbReference>
<accession>A0ABW2TLM5</accession>
<gene>
    <name evidence="3" type="ORF">ACFQV2_13675</name>
</gene>
<evidence type="ECO:0000256" key="1">
    <source>
        <dbReference type="SAM" id="MobiDB-lite"/>
    </source>
</evidence>
<evidence type="ECO:0000313" key="4">
    <source>
        <dbReference type="Proteomes" id="UP001596512"/>
    </source>
</evidence>
<feature type="compositionally biased region" description="Low complexity" evidence="1">
    <location>
        <begin position="36"/>
        <end position="47"/>
    </location>
</feature>
<dbReference type="Proteomes" id="UP001596512">
    <property type="component" value="Unassembled WGS sequence"/>
</dbReference>
<feature type="signal peptide" evidence="2">
    <location>
        <begin position="1"/>
        <end position="21"/>
    </location>
</feature>
<evidence type="ECO:0000256" key="2">
    <source>
        <dbReference type="SAM" id="SignalP"/>
    </source>
</evidence>
<reference evidence="4" key="1">
    <citation type="journal article" date="2019" name="Int. J. Syst. Evol. Microbiol.">
        <title>The Global Catalogue of Microorganisms (GCM) 10K type strain sequencing project: providing services to taxonomists for standard genome sequencing and annotation.</title>
        <authorList>
            <consortium name="The Broad Institute Genomics Platform"/>
            <consortium name="The Broad Institute Genome Sequencing Center for Infectious Disease"/>
            <person name="Wu L."/>
            <person name="Ma J."/>
        </authorList>
    </citation>
    <scope>NUCLEOTIDE SEQUENCE [LARGE SCALE GENOMIC DNA]</scope>
    <source>
        <strain evidence="4">JCM 17695</strain>
    </source>
</reference>
<keyword evidence="4" id="KW-1185">Reference proteome</keyword>